<dbReference type="InterPro" id="IPR036291">
    <property type="entry name" value="NAD(P)-bd_dom_sf"/>
</dbReference>
<evidence type="ECO:0000313" key="14">
    <source>
        <dbReference type="Proteomes" id="UP000245068"/>
    </source>
</evidence>
<comment type="catalytic activity">
    <reaction evidence="1 9">
        <text>UDP-alpha-D-glucose = UDP-alpha-D-galactose</text>
        <dbReference type="Rhea" id="RHEA:22168"/>
        <dbReference type="ChEBI" id="CHEBI:58885"/>
        <dbReference type="ChEBI" id="CHEBI:66914"/>
        <dbReference type="EC" id="5.1.3.2"/>
    </reaction>
</comment>
<dbReference type="Proteomes" id="UP000245068">
    <property type="component" value="Unassembled WGS sequence"/>
</dbReference>
<comment type="subunit">
    <text evidence="9">Homodimer.</text>
</comment>
<dbReference type="InterPro" id="IPR016040">
    <property type="entry name" value="NAD(P)-bd_dom"/>
</dbReference>
<evidence type="ECO:0000313" key="15">
    <source>
        <dbReference type="Proteomes" id="UP000245551"/>
    </source>
</evidence>
<dbReference type="PANTHER" id="PTHR43725:SF47">
    <property type="entry name" value="UDP-GLUCOSE 4-EPIMERASE"/>
    <property type="match status" value="1"/>
</dbReference>
<accession>A0A2T8X789</accession>
<evidence type="ECO:0000313" key="11">
    <source>
        <dbReference type="EMBL" id="ECT7284273.1"/>
    </source>
</evidence>
<dbReference type="PANTHER" id="PTHR43725">
    <property type="entry name" value="UDP-GLUCOSE 4-EPIMERASE"/>
    <property type="match status" value="1"/>
</dbReference>
<evidence type="ECO:0000313" key="13">
    <source>
        <dbReference type="EMBL" id="PVM66165.1"/>
    </source>
</evidence>
<dbReference type="EC" id="5.1.3.2" evidence="5 9"/>
<comment type="pathway">
    <text evidence="3 9">Carbohydrate metabolism; galactose metabolism.</text>
</comment>
<evidence type="ECO:0000259" key="10">
    <source>
        <dbReference type="Pfam" id="PF16363"/>
    </source>
</evidence>
<dbReference type="SUPFAM" id="SSF51735">
    <property type="entry name" value="NAD(P)-binding Rossmann-fold domains"/>
    <property type="match status" value="1"/>
</dbReference>
<dbReference type="Pfam" id="PF16363">
    <property type="entry name" value="GDP_Man_Dehyd"/>
    <property type="match status" value="1"/>
</dbReference>
<evidence type="ECO:0000256" key="6">
    <source>
        <dbReference type="ARBA" id="ARBA00018569"/>
    </source>
</evidence>
<evidence type="ECO:0000256" key="8">
    <source>
        <dbReference type="ARBA" id="ARBA00023235"/>
    </source>
</evidence>
<dbReference type="EMBL" id="QDLV01000011">
    <property type="protein sequence ID" value="PVJ46541.1"/>
    <property type="molecule type" value="Genomic_DNA"/>
</dbReference>
<dbReference type="GO" id="GO:0003978">
    <property type="term" value="F:UDP-glucose 4-epimerase activity"/>
    <property type="evidence" value="ECO:0007669"/>
    <property type="project" value="UniProtKB-UniRule"/>
</dbReference>
<dbReference type="Gene3D" id="3.40.50.720">
    <property type="entry name" value="NAD(P)-binding Rossmann-like Domain"/>
    <property type="match status" value="1"/>
</dbReference>
<keyword evidence="8 9" id="KW-0413">Isomerase</keyword>
<feature type="domain" description="NAD(P)-binding" evidence="10">
    <location>
        <begin position="4"/>
        <end position="324"/>
    </location>
</feature>
<dbReference type="NCBIfam" id="TIGR01179">
    <property type="entry name" value="galE"/>
    <property type="match status" value="1"/>
</dbReference>
<dbReference type="EMBL" id="QDOO01000010">
    <property type="protein sequence ID" value="PVM66165.1"/>
    <property type="molecule type" value="Genomic_DNA"/>
</dbReference>
<comment type="similarity">
    <text evidence="4 9">Belongs to the NAD(P)-dependent epimerase/dehydratase family.</text>
</comment>
<evidence type="ECO:0000256" key="1">
    <source>
        <dbReference type="ARBA" id="ARBA00000083"/>
    </source>
</evidence>
<reference evidence="11" key="2">
    <citation type="submission" date="2018-07" db="EMBL/GenBank/DDBJ databases">
        <authorList>
            <consortium name="NARMS: The National Antimicrobial Resistance Monitoring System"/>
        </authorList>
    </citation>
    <scope>NUCLEOTIDE SEQUENCE</scope>
    <source>
        <strain evidence="11">CVM N42501</strain>
    </source>
</reference>
<reference evidence="14 15" key="1">
    <citation type="submission" date="2018-04" db="EMBL/GenBank/DDBJ databases">
        <title>Serotype diversity and antimicrobial resistance among Salmonella enterica isolated from patients at an equine referral hospital.</title>
        <authorList>
            <person name="Leon I.M."/>
            <person name="Lawhon S.D."/>
            <person name="Norman K.N."/>
            <person name="Threadgill D.S."/>
            <person name="Ohta N."/>
            <person name="Vinasco J."/>
            <person name="Scott H.M."/>
        </authorList>
    </citation>
    <scope>NUCLEOTIDE SEQUENCE [LARGE SCALE GENOMIC DNA]</scope>
    <source>
        <strain evidence="13 14">159</strain>
        <strain evidence="12 15">230</strain>
    </source>
</reference>
<dbReference type="Proteomes" id="UP000245551">
    <property type="component" value="Unassembled WGS sequence"/>
</dbReference>
<name>A0A2T8X789_SALET</name>
<dbReference type="GO" id="GO:0005829">
    <property type="term" value="C:cytosol"/>
    <property type="evidence" value="ECO:0007669"/>
    <property type="project" value="TreeGrafter"/>
</dbReference>
<evidence type="ECO:0000256" key="3">
    <source>
        <dbReference type="ARBA" id="ARBA00004947"/>
    </source>
</evidence>
<dbReference type="AlphaFoldDB" id="A0A2T8X789"/>
<dbReference type="GO" id="GO:0006012">
    <property type="term" value="P:galactose metabolic process"/>
    <property type="evidence" value="ECO:0007669"/>
    <property type="project" value="UniProtKB-UniPathway"/>
</dbReference>
<keyword evidence="7 9" id="KW-0520">NAD</keyword>
<sequence>MTILVTGGAGYIGSHTVLKLLQHRYKVISLDNYTNSSPISLDRVENISSGELIRYQGDVRDRIILKEIFYKHDIDAVIHLAGLKSVNESIRRPLEYYDNNTLGTLILLEEMHQAGVYNLIFSSSATVYGNPQTVPISETHNTGDVINPYGRSKYMAENILKDYYHANNTANITILRYFNPVGAHESGLIGEDPNDIPNNLFPYITQVAIGKLTSLKIFGNDYETKDGTGVRDYIHVVDLAEGHLSALKGLTNKGDLQIYNLGTGNGHSVMEVINAFQEVTGTKIPFTFSSRRQGDVAECWSDASLAREKLQWAAKYSLKKMVTDAWRWQKMNPNGYKNIE</sequence>
<dbReference type="Gene3D" id="3.90.25.10">
    <property type="entry name" value="UDP-galactose 4-epimerase, domain 1"/>
    <property type="match status" value="1"/>
</dbReference>
<dbReference type="CDD" id="cd05247">
    <property type="entry name" value="UDP_G4E_1_SDR_e"/>
    <property type="match status" value="1"/>
</dbReference>
<comment type="caution">
    <text evidence="12">The sequence shown here is derived from an EMBL/GenBank/DDBJ whole genome shotgun (WGS) entry which is preliminary data.</text>
</comment>
<dbReference type="UniPathway" id="UPA00214"/>
<evidence type="ECO:0000256" key="4">
    <source>
        <dbReference type="ARBA" id="ARBA00007637"/>
    </source>
</evidence>
<keyword evidence="9" id="KW-0119">Carbohydrate metabolism</keyword>
<protein>
    <recommendedName>
        <fullName evidence="6 9">UDP-glucose 4-epimerase</fullName>
        <ecNumber evidence="5 9">5.1.3.2</ecNumber>
    </recommendedName>
</protein>
<evidence type="ECO:0000256" key="7">
    <source>
        <dbReference type="ARBA" id="ARBA00023027"/>
    </source>
</evidence>
<evidence type="ECO:0000256" key="9">
    <source>
        <dbReference type="RuleBase" id="RU366046"/>
    </source>
</evidence>
<evidence type="ECO:0000256" key="2">
    <source>
        <dbReference type="ARBA" id="ARBA00001911"/>
    </source>
</evidence>
<proteinExistence type="inferred from homology"/>
<dbReference type="InterPro" id="IPR005886">
    <property type="entry name" value="UDP_G4E"/>
</dbReference>
<evidence type="ECO:0000313" key="12">
    <source>
        <dbReference type="EMBL" id="PVJ46541.1"/>
    </source>
</evidence>
<evidence type="ECO:0000256" key="5">
    <source>
        <dbReference type="ARBA" id="ARBA00013189"/>
    </source>
</evidence>
<comment type="cofactor">
    <cofactor evidence="2 9">
        <name>NAD(+)</name>
        <dbReference type="ChEBI" id="CHEBI:57540"/>
    </cofactor>
</comment>
<gene>
    <name evidence="12" type="primary">galE</name>
    <name evidence="11" type="ORF">A9W71_25895</name>
    <name evidence="13" type="ORF">C4784_12240</name>
    <name evidence="12" type="ORF">C4855_14120</name>
</gene>
<dbReference type="EMBL" id="AAKNPZ010000056">
    <property type="protein sequence ID" value="ECT7284273.1"/>
    <property type="molecule type" value="Genomic_DNA"/>
</dbReference>
<organism evidence="12 15">
    <name type="scientific">Salmonella enterica subsp. enterica serovar Gaminara</name>
    <dbReference type="NCBI Taxonomy" id="913070"/>
    <lineage>
        <taxon>Bacteria</taxon>
        <taxon>Pseudomonadati</taxon>
        <taxon>Pseudomonadota</taxon>
        <taxon>Gammaproteobacteria</taxon>
        <taxon>Enterobacterales</taxon>
        <taxon>Enterobacteriaceae</taxon>
        <taxon>Salmonella</taxon>
    </lineage>
</organism>
<dbReference type="NCBIfam" id="NF007956">
    <property type="entry name" value="PRK10675.1"/>
    <property type="match status" value="1"/>
</dbReference>
<dbReference type="RefSeq" id="WP_001618440.1">
    <property type="nucleotide sequence ID" value="NZ_CP024165.1"/>
</dbReference>